<proteinExistence type="predicted"/>
<protein>
    <submittedName>
        <fullName evidence="1">Ig-like domain-containing protein</fullName>
    </submittedName>
</protein>
<gene>
    <name evidence="1" type="ORF">OMP39_11570</name>
</gene>
<evidence type="ECO:0000313" key="2">
    <source>
        <dbReference type="Proteomes" id="UP001163266"/>
    </source>
</evidence>
<organism evidence="1 2">
    <name type="scientific">Caldimonas aquatica</name>
    <dbReference type="NCBI Taxonomy" id="376175"/>
    <lineage>
        <taxon>Bacteria</taxon>
        <taxon>Pseudomonadati</taxon>
        <taxon>Pseudomonadota</taxon>
        <taxon>Betaproteobacteria</taxon>
        <taxon>Burkholderiales</taxon>
        <taxon>Sphaerotilaceae</taxon>
        <taxon>Caldimonas</taxon>
    </lineage>
</organism>
<dbReference type="RefSeq" id="WP_264891876.1">
    <property type="nucleotide sequence ID" value="NZ_CP110257.1"/>
</dbReference>
<name>A0ABY6MQL9_9BURK</name>
<keyword evidence="2" id="KW-1185">Reference proteome</keyword>
<dbReference type="InterPro" id="IPR013783">
    <property type="entry name" value="Ig-like_fold"/>
</dbReference>
<accession>A0ABY6MQL9</accession>
<evidence type="ECO:0000313" key="1">
    <source>
        <dbReference type="EMBL" id="UZD54307.1"/>
    </source>
</evidence>
<dbReference type="Proteomes" id="UP001163266">
    <property type="component" value="Chromosome"/>
</dbReference>
<sequence>MPSQKSISISAEKYALDWSQDGAQTTVSVRVTDTAGNPVPEGTVVQFSTEGGQIQKSCQLTGVTVNGSTISQCSVTFSTQNRRPADGYVSILAWLEGEEAYVDLNGNGRYDAGEPFWDSGRLFRDDNESLAYEFGVDELNVGTSLTGAMGLGTAACDPPTGYGSYLNLQSIPLSEPNTCDGKWGKTLIRTWMMLPVSDPRALRVAPASSPTGDPGTFVRVYSEFGTNPTAAPAGTTVSVQGAPTGCTVQVSPAEVSVGAVGPTYHRLTPSGTGCSGASLTVVAKFGSYEANTGVVLP</sequence>
<reference evidence="1" key="1">
    <citation type="submission" date="2022-10" db="EMBL/GenBank/DDBJ databases">
        <title>Complete genome sequence of Schlegelella aquatica LMG 23380.</title>
        <authorList>
            <person name="Musilova J."/>
            <person name="Kourilova X."/>
            <person name="Bezdicek M."/>
            <person name="Hermankova K."/>
            <person name="Obruca S."/>
            <person name="Sedlar K."/>
        </authorList>
    </citation>
    <scope>NUCLEOTIDE SEQUENCE</scope>
    <source>
        <strain evidence="1">LMG 23380</strain>
    </source>
</reference>
<dbReference type="EMBL" id="CP110257">
    <property type="protein sequence ID" value="UZD54307.1"/>
    <property type="molecule type" value="Genomic_DNA"/>
</dbReference>
<dbReference type="Gene3D" id="2.60.40.10">
    <property type="entry name" value="Immunoglobulins"/>
    <property type="match status" value="1"/>
</dbReference>